<organism evidence="9 10">
    <name type="scientific">Baekduia soli</name>
    <dbReference type="NCBI Taxonomy" id="496014"/>
    <lineage>
        <taxon>Bacteria</taxon>
        <taxon>Bacillati</taxon>
        <taxon>Actinomycetota</taxon>
        <taxon>Thermoleophilia</taxon>
        <taxon>Solirubrobacterales</taxon>
        <taxon>Baekduiaceae</taxon>
        <taxon>Baekduia</taxon>
    </lineage>
</organism>
<dbReference type="HAMAP" id="MF_01445">
    <property type="entry name" value="TsaD"/>
    <property type="match status" value="1"/>
</dbReference>
<dbReference type="FunFam" id="3.30.420.40:FF:000012">
    <property type="entry name" value="tRNA N6-adenosine threonylcarbamoyltransferase"/>
    <property type="match status" value="1"/>
</dbReference>
<dbReference type="GO" id="GO:0005737">
    <property type="term" value="C:cytoplasm"/>
    <property type="evidence" value="ECO:0007669"/>
    <property type="project" value="UniProtKB-SubCell"/>
</dbReference>
<dbReference type="InterPro" id="IPR000905">
    <property type="entry name" value="Gcp-like_dom"/>
</dbReference>
<comment type="cofactor">
    <cofactor evidence="7">
        <name>Fe(2+)</name>
        <dbReference type="ChEBI" id="CHEBI:29033"/>
    </cofactor>
    <text evidence="7">Binds 1 Fe(2+) ion per subunit.</text>
</comment>
<dbReference type="InterPro" id="IPR043129">
    <property type="entry name" value="ATPase_NBD"/>
</dbReference>
<dbReference type="PANTHER" id="PTHR11735">
    <property type="entry name" value="TRNA N6-ADENOSINE THREONYLCARBAMOYLTRANSFERASE"/>
    <property type="match status" value="1"/>
</dbReference>
<evidence type="ECO:0000256" key="5">
    <source>
        <dbReference type="ARBA" id="ARBA00023315"/>
    </source>
</evidence>
<dbReference type="NCBIfam" id="TIGR03723">
    <property type="entry name" value="T6A_TsaD_YgjD"/>
    <property type="match status" value="1"/>
</dbReference>
<evidence type="ECO:0000256" key="1">
    <source>
        <dbReference type="ARBA" id="ARBA00022679"/>
    </source>
</evidence>
<feature type="binding site" evidence="7">
    <location>
        <position position="171"/>
    </location>
    <ligand>
        <name>substrate</name>
    </ligand>
</feature>
<feature type="binding site" evidence="7">
    <location>
        <position position="109"/>
    </location>
    <ligand>
        <name>Fe cation</name>
        <dbReference type="ChEBI" id="CHEBI:24875"/>
    </ligand>
</feature>
<comment type="subcellular location">
    <subcellularLocation>
        <location evidence="7">Cytoplasm</location>
    </subcellularLocation>
</comment>
<feature type="binding site" evidence="7">
    <location>
        <position position="277"/>
    </location>
    <ligand>
        <name>substrate</name>
    </ligand>
</feature>
<feature type="domain" description="Gcp-like" evidence="8">
    <location>
        <begin position="22"/>
        <end position="307"/>
    </location>
</feature>
<sequence length="334" mass="34481">MILAIETSCDDTCAALVTHDGEIRANVISSQGVHDRYGGVVPEVAGRRHLELATPVIDDALARAGATLDDVDLVAVTAGPGLVGALLVGVATAKGLAAARGLPLAAVDHLQGHVAANFLRLGPEPGQAPLEPPFLCLIASGGHTFLARVDDHRGFSVLGATLDDAAGEAIDKGARLLGLPFPGGPHLERLAAEGDPGAFAFPTSRNLRGLDFSFAGLKTALLYKVRDLGDDEAQARRADLAASYQHAIVEQLAVRVARALQDTGLDRLAVGGGVAANGPLRERLGALAPVVRIPPRELCTDNAAMIASAARYVDPVAFPGYLGLEVHATGQRAL</sequence>
<protein>
    <recommendedName>
        <fullName evidence="7">tRNA N6-adenosine threonylcarbamoyltransferase</fullName>
        <ecNumber evidence="7">2.3.1.234</ecNumber>
    </recommendedName>
    <alternativeName>
        <fullName evidence="7">N6-L-threonylcarbamoyladenine synthase</fullName>
        <shortName evidence="7">t(6)A synthase</shortName>
    </alternativeName>
    <alternativeName>
        <fullName evidence="7">t(6)A37 threonylcarbamoyladenosine biosynthesis protein TsaD</fullName>
    </alternativeName>
    <alternativeName>
        <fullName evidence="7">tRNA threonylcarbamoyladenosine biosynthesis protein TsaD</fullName>
    </alternativeName>
</protein>
<comment type="similarity">
    <text evidence="7">Belongs to the KAE1 / TsaD family.</text>
</comment>
<dbReference type="GO" id="GO:0005506">
    <property type="term" value="F:iron ion binding"/>
    <property type="evidence" value="ECO:0007669"/>
    <property type="project" value="UniProtKB-UniRule"/>
</dbReference>
<dbReference type="InterPro" id="IPR022450">
    <property type="entry name" value="TsaD"/>
</dbReference>
<keyword evidence="10" id="KW-1185">Reference proteome</keyword>
<dbReference type="GO" id="GO:0002949">
    <property type="term" value="P:tRNA threonylcarbamoyladenosine modification"/>
    <property type="evidence" value="ECO:0007669"/>
    <property type="project" value="UniProtKB-UniRule"/>
</dbReference>
<evidence type="ECO:0000313" key="9">
    <source>
        <dbReference type="EMBL" id="QEC49493.1"/>
    </source>
</evidence>
<dbReference type="Pfam" id="PF00814">
    <property type="entry name" value="TsaD"/>
    <property type="match status" value="1"/>
</dbReference>
<evidence type="ECO:0000256" key="3">
    <source>
        <dbReference type="ARBA" id="ARBA00022723"/>
    </source>
</evidence>
<evidence type="ECO:0000313" key="10">
    <source>
        <dbReference type="Proteomes" id="UP000321805"/>
    </source>
</evidence>
<feature type="binding site" evidence="7">
    <location>
        <position position="184"/>
    </location>
    <ligand>
        <name>substrate</name>
    </ligand>
</feature>
<dbReference type="KEGG" id="bsol:FSW04_19255"/>
<dbReference type="OrthoDB" id="9806197at2"/>
<dbReference type="GO" id="GO:0061711">
    <property type="term" value="F:tRNA N(6)-L-threonylcarbamoyladenine synthase activity"/>
    <property type="evidence" value="ECO:0007669"/>
    <property type="project" value="UniProtKB-EC"/>
</dbReference>
<evidence type="ECO:0000256" key="6">
    <source>
        <dbReference type="ARBA" id="ARBA00048117"/>
    </source>
</evidence>
<reference evidence="9 10" key="1">
    <citation type="journal article" date="2018" name="J. Microbiol.">
        <title>Baekduia soli gen. nov., sp. nov., a novel bacterium isolated from the soil of Baekdu Mountain and proposal of a novel family name, Baekduiaceae fam. nov.</title>
        <authorList>
            <person name="An D.S."/>
            <person name="Siddiqi M.Z."/>
            <person name="Kim K.H."/>
            <person name="Yu H.S."/>
            <person name="Im W.T."/>
        </authorList>
    </citation>
    <scope>NUCLEOTIDE SEQUENCE [LARGE SCALE GENOMIC DNA]</scope>
    <source>
        <strain evidence="9 10">BR7-21</strain>
    </source>
</reference>
<evidence type="ECO:0000256" key="2">
    <source>
        <dbReference type="ARBA" id="ARBA00022694"/>
    </source>
</evidence>
<feature type="binding site" evidence="7">
    <location>
        <position position="113"/>
    </location>
    <ligand>
        <name>Fe cation</name>
        <dbReference type="ChEBI" id="CHEBI:24875"/>
    </ligand>
</feature>
<dbReference type="Proteomes" id="UP000321805">
    <property type="component" value="Chromosome"/>
</dbReference>
<dbReference type="RefSeq" id="WP_146921856.1">
    <property type="nucleotide sequence ID" value="NZ_CP042430.1"/>
</dbReference>
<dbReference type="PRINTS" id="PR00789">
    <property type="entry name" value="OSIALOPTASE"/>
</dbReference>
<evidence type="ECO:0000256" key="7">
    <source>
        <dbReference type="HAMAP-Rule" id="MF_01445"/>
    </source>
</evidence>
<gene>
    <name evidence="7 9" type="primary">tsaD</name>
    <name evidence="9" type="ORF">FSW04_19255</name>
</gene>
<dbReference type="InterPro" id="IPR017861">
    <property type="entry name" value="KAE1/TsaD"/>
</dbReference>
<keyword evidence="5 7" id="KW-0012">Acyltransferase</keyword>
<feature type="binding site" evidence="7">
    <location>
        <position position="188"/>
    </location>
    <ligand>
        <name>substrate</name>
    </ligand>
</feature>
<name>A0A5B8U8P1_9ACTN</name>
<feature type="binding site" evidence="7">
    <location>
        <begin position="138"/>
        <end position="142"/>
    </location>
    <ligand>
        <name>substrate</name>
    </ligand>
</feature>
<keyword evidence="2 7" id="KW-0819">tRNA processing</keyword>
<dbReference type="SUPFAM" id="SSF53067">
    <property type="entry name" value="Actin-like ATPase domain"/>
    <property type="match status" value="1"/>
</dbReference>
<dbReference type="Gene3D" id="3.30.420.40">
    <property type="match status" value="2"/>
</dbReference>
<dbReference type="PANTHER" id="PTHR11735:SF6">
    <property type="entry name" value="TRNA N6-ADENOSINE THREONYLCARBAMOYLTRANSFERASE, MITOCHONDRIAL"/>
    <property type="match status" value="1"/>
</dbReference>
<keyword evidence="7" id="KW-0963">Cytoplasm</keyword>
<keyword evidence="1 7" id="KW-0808">Transferase</keyword>
<dbReference type="CDD" id="cd24133">
    <property type="entry name" value="ASKHA_NBD_TsaD_bac"/>
    <property type="match status" value="1"/>
</dbReference>
<accession>A0A5B8U8P1</accession>
<feature type="binding site" evidence="7">
    <location>
        <position position="301"/>
    </location>
    <ligand>
        <name>Fe cation</name>
        <dbReference type="ChEBI" id="CHEBI:24875"/>
    </ligand>
</feature>
<dbReference type="NCBIfam" id="TIGR00329">
    <property type="entry name" value="gcp_kae1"/>
    <property type="match status" value="1"/>
</dbReference>
<keyword evidence="3 7" id="KW-0479">Metal-binding</keyword>
<evidence type="ECO:0000256" key="4">
    <source>
        <dbReference type="ARBA" id="ARBA00023004"/>
    </source>
</evidence>
<evidence type="ECO:0000259" key="8">
    <source>
        <dbReference type="Pfam" id="PF00814"/>
    </source>
</evidence>
<keyword evidence="4 7" id="KW-0408">Iron</keyword>
<dbReference type="EC" id="2.3.1.234" evidence="7"/>
<proteinExistence type="inferred from homology"/>
<comment type="catalytic activity">
    <reaction evidence="6 7">
        <text>L-threonylcarbamoyladenylate + adenosine(37) in tRNA = N(6)-L-threonylcarbamoyladenosine(37) in tRNA + AMP + H(+)</text>
        <dbReference type="Rhea" id="RHEA:37059"/>
        <dbReference type="Rhea" id="RHEA-COMP:10162"/>
        <dbReference type="Rhea" id="RHEA-COMP:10163"/>
        <dbReference type="ChEBI" id="CHEBI:15378"/>
        <dbReference type="ChEBI" id="CHEBI:73682"/>
        <dbReference type="ChEBI" id="CHEBI:74411"/>
        <dbReference type="ChEBI" id="CHEBI:74418"/>
        <dbReference type="ChEBI" id="CHEBI:456215"/>
        <dbReference type="EC" id="2.3.1.234"/>
    </reaction>
</comment>
<dbReference type="EMBL" id="CP042430">
    <property type="protein sequence ID" value="QEC49493.1"/>
    <property type="molecule type" value="Genomic_DNA"/>
</dbReference>
<comment type="function">
    <text evidence="7">Required for the formation of a threonylcarbamoyl group on adenosine at position 37 (t(6)A37) in tRNAs that read codons beginning with adenine. Is involved in the transfer of the threonylcarbamoyl moiety of threonylcarbamoyl-AMP (TC-AMP) to the N6 group of A37, together with TsaE and TsaB. TsaD likely plays a direct catalytic role in this reaction.</text>
</comment>
<dbReference type="AlphaFoldDB" id="A0A5B8U8P1"/>